<dbReference type="PROSITE" id="PS51257">
    <property type="entry name" value="PROKAR_LIPOPROTEIN"/>
    <property type="match status" value="1"/>
</dbReference>
<organism evidence="5">
    <name type="scientific">Caldilineaceae bacterium SB0664_bin_27</name>
    <dbReference type="NCBI Taxonomy" id="2605260"/>
    <lineage>
        <taxon>Bacteria</taxon>
        <taxon>Bacillati</taxon>
        <taxon>Chloroflexota</taxon>
        <taxon>Caldilineae</taxon>
        <taxon>Caldilineales</taxon>
        <taxon>Caldilineaceae</taxon>
    </lineage>
</organism>
<dbReference type="GO" id="GO:0030246">
    <property type="term" value="F:carbohydrate binding"/>
    <property type="evidence" value="ECO:0007669"/>
    <property type="project" value="UniProtKB-ARBA"/>
</dbReference>
<dbReference type="InterPro" id="IPR025997">
    <property type="entry name" value="SBP_2_dom"/>
</dbReference>
<protein>
    <submittedName>
        <fullName evidence="5">Sugar ABC transporter substrate-binding protein</fullName>
    </submittedName>
</protein>
<evidence type="ECO:0000256" key="3">
    <source>
        <dbReference type="ARBA" id="ARBA00022729"/>
    </source>
</evidence>
<comment type="similarity">
    <text evidence="2">Belongs to the bacterial solute-binding protein 2 family.</text>
</comment>
<comment type="caution">
    <text evidence="5">The sequence shown here is derived from an EMBL/GenBank/DDBJ whole genome shotgun (WGS) entry which is preliminary data.</text>
</comment>
<dbReference type="EMBL" id="VXRG01000039">
    <property type="protein sequence ID" value="MXY92648.1"/>
    <property type="molecule type" value="Genomic_DNA"/>
</dbReference>
<dbReference type="Gene3D" id="3.40.50.2300">
    <property type="match status" value="2"/>
</dbReference>
<comment type="subcellular location">
    <subcellularLocation>
        <location evidence="1">Cell envelope</location>
    </subcellularLocation>
</comment>
<evidence type="ECO:0000259" key="4">
    <source>
        <dbReference type="Pfam" id="PF13407"/>
    </source>
</evidence>
<gene>
    <name evidence="5" type="ORF">F4Y42_04275</name>
</gene>
<dbReference type="Pfam" id="PF13407">
    <property type="entry name" value="Peripla_BP_4"/>
    <property type="match status" value="1"/>
</dbReference>
<evidence type="ECO:0000256" key="1">
    <source>
        <dbReference type="ARBA" id="ARBA00004196"/>
    </source>
</evidence>
<dbReference type="PANTHER" id="PTHR46847">
    <property type="entry name" value="D-ALLOSE-BINDING PERIPLASMIC PROTEIN-RELATED"/>
    <property type="match status" value="1"/>
</dbReference>
<proteinExistence type="inferred from homology"/>
<keyword evidence="3" id="KW-0732">Signal</keyword>
<evidence type="ECO:0000256" key="2">
    <source>
        <dbReference type="ARBA" id="ARBA00007639"/>
    </source>
</evidence>
<sequence length="334" mass="36331">MSRHFGVVAVVLTLAFLLTACVMPDGQMVTADGAAPVQTEAKDWPLAQDLRICHIIELGHPYSTAKVTLAEKEANVFGFTYDVYDTQGDIPNEIRLIEDCITKQYDVIALVPYDTSALNDALREAQEAGIPVIAEGADLDEEGLGYVNTMIGSSGWAEGKTAGMAVCQALEDGQGWVIIEGATGHGLVPQRSSAREYVAENCPGRELVAVDTGMWNREEARTVMENYLTAYPDQIHMVYCHNDDMCLGAVRAIAEAGLEDTIKVLGVDGGAKEVYDAIRDGTMWGTVLNDASFIAVKIIQSARDLAENRPVIFWQTSPAVLITKENVDLFPDLW</sequence>
<dbReference type="SUPFAM" id="SSF53822">
    <property type="entry name" value="Periplasmic binding protein-like I"/>
    <property type="match status" value="1"/>
</dbReference>
<feature type="domain" description="Periplasmic binding protein" evidence="4">
    <location>
        <begin position="59"/>
        <end position="308"/>
    </location>
</feature>
<evidence type="ECO:0000313" key="5">
    <source>
        <dbReference type="EMBL" id="MXY92648.1"/>
    </source>
</evidence>
<name>A0A6B0YT65_9CHLR</name>
<dbReference type="AlphaFoldDB" id="A0A6B0YT65"/>
<dbReference type="InterPro" id="IPR028082">
    <property type="entry name" value="Peripla_BP_I"/>
</dbReference>
<reference evidence="5" key="1">
    <citation type="submission" date="2019-09" db="EMBL/GenBank/DDBJ databases">
        <title>Characterisation of the sponge microbiome using genome-centric metagenomics.</title>
        <authorList>
            <person name="Engelberts J.P."/>
            <person name="Robbins S.J."/>
            <person name="De Goeij J.M."/>
            <person name="Aranda M."/>
            <person name="Bell S.C."/>
            <person name="Webster N.S."/>
        </authorList>
    </citation>
    <scope>NUCLEOTIDE SEQUENCE</scope>
    <source>
        <strain evidence="5">SB0664_bin_27</strain>
    </source>
</reference>
<accession>A0A6B0YT65</accession>
<dbReference type="GO" id="GO:0030313">
    <property type="term" value="C:cell envelope"/>
    <property type="evidence" value="ECO:0007669"/>
    <property type="project" value="UniProtKB-SubCell"/>
</dbReference>
<dbReference type="PANTHER" id="PTHR46847:SF1">
    <property type="entry name" value="D-ALLOSE-BINDING PERIPLASMIC PROTEIN-RELATED"/>
    <property type="match status" value="1"/>
</dbReference>
<dbReference type="CDD" id="cd01536">
    <property type="entry name" value="PBP1_ABC_sugar_binding-like"/>
    <property type="match status" value="1"/>
</dbReference>